<protein>
    <recommendedName>
        <fullName evidence="3">DUF2256 domain-containing protein</fullName>
    </recommendedName>
</protein>
<organism evidence="1 2">
    <name type="scientific">Tetradesmus obliquus</name>
    <name type="common">Green alga</name>
    <name type="synonym">Acutodesmus obliquus</name>
    <dbReference type="NCBI Taxonomy" id="3088"/>
    <lineage>
        <taxon>Eukaryota</taxon>
        <taxon>Viridiplantae</taxon>
        <taxon>Chlorophyta</taxon>
        <taxon>core chlorophytes</taxon>
        <taxon>Chlorophyceae</taxon>
        <taxon>CS clade</taxon>
        <taxon>Sphaeropleales</taxon>
        <taxon>Scenedesmaceae</taxon>
        <taxon>Tetradesmus</taxon>
    </lineage>
</organism>
<dbReference type="EMBL" id="FNXT01001229">
    <property type="protein sequence ID" value="SZX75323.1"/>
    <property type="molecule type" value="Genomic_DNA"/>
</dbReference>
<evidence type="ECO:0008006" key="3">
    <source>
        <dbReference type="Google" id="ProtNLM"/>
    </source>
</evidence>
<proteinExistence type="predicted"/>
<dbReference type="PANTHER" id="PTHR37463">
    <property type="entry name" value="GSL3115 PROTEIN"/>
    <property type="match status" value="1"/>
</dbReference>
<dbReference type="InterPro" id="IPR017136">
    <property type="entry name" value="UCP037205"/>
</dbReference>
<dbReference type="Proteomes" id="UP000256970">
    <property type="component" value="Unassembled WGS sequence"/>
</dbReference>
<evidence type="ECO:0000313" key="2">
    <source>
        <dbReference type="Proteomes" id="UP000256970"/>
    </source>
</evidence>
<dbReference type="Pfam" id="PF10013">
    <property type="entry name" value="DUF2256"/>
    <property type="match status" value="1"/>
</dbReference>
<name>A0A383WDJ4_TETOB</name>
<sequence length="103" mass="11357">MMARSLSRAVPHHPAAAGVAHPVVARLAASVPLRHRESTVSVVAKKGSNKTKAPNKADLPSKVCVTCGRPFTWRKKWEAVWEDVKYCSDRCRSQRPKDGTLPQ</sequence>
<dbReference type="PANTHER" id="PTHR37463:SF1">
    <property type="entry name" value="DUF2256 DOMAIN-CONTAINING PROTEIN"/>
    <property type="match status" value="1"/>
</dbReference>
<dbReference type="AlphaFoldDB" id="A0A383WDJ4"/>
<keyword evidence="2" id="KW-1185">Reference proteome</keyword>
<gene>
    <name evidence="1" type="ORF">BQ4739_LOCUS15608</name>
</gene>
<evidence type="ECO:0000313" key="1">
    <source>
        <dbReference type="EMBL" id="SZX75323.1"/>
    </source>
</evidence>
<reference evidence="1 2" key="1">
    <citation type="submission" date="2016-10" db="EMBL/GenBank/DDBJ databases">
        <authorList>
            <person name="Cai Z."/>
        </authorList>
    </citation>
    <scope>NUCLEOTIDE SEQUENCE [LARGE SCALE GENOMIC DNA]</scope>
</reference>
<accession>A0A383WDJ4</accession>